<sequence length="480" mass="53751">MPMSETAPLLSRPTIAFPTISDALLRLDEHVDRAYIEDLCPRDVADICSGIAFRLVVLLQLRRRKLRPKPSSDIWNHWTEMTANESDINRIDEQILNAWDLFLNEYRTAAEIERVLWTSFPANAESSSEVRVVDLLDAHCPSELICHKVFILSIVNRWKHGPCPEVPPELDSVSRISLRYDAMCTPRVLHCVDLVAHLSYFGLLVSYVMHPPYEPTDSDTGVEYIGSRKILLMVFSLSILFRPWTVFKIPTIILLIIFAIHLPAVPFAGSVGFDILLLCFVCHALQFHFPIVPSPLFLFKVHRSLPFAAFLAHGFYNIILPITLFFLPIFVLGTTWLSIALAETFFAPSSLLSFIPTPIQTRTTVLYMFFTLLVATTCSLFIFAVQGRGLDSDAAGWDAYSSKVGRTARASFARAVITYSSPYTFPAPFSLLQAVLISGPSFAAKCLGLALPFAQAEKLLWRISVGPLGFLCGLVMMLFP</sequence>
<evidence type="ECO:0000313" key="3">
    <source>
        <dbReference type="Proteomes" id="UP001219525"/>
    </source>
</evidence>
<organism evidence="2 3">
    <name type="scientific">Mycena pura</name>
    <dbReference type="NCBI Taxonomy" id="153505"/>
    <lineage>
        <taxon>Eukaryota</taxon>
        <taxon>Fungi</taxon>
        <taxon>Dikarya</taxon>
        <taxon>Basidiomycota</taxon>
        <taxon>Agaricomycotina</taxon>
        <taxon>Agaricomycetes</taxon>
        <taxon>Agaricomycetidae</taxon>
        <taxon>Agaricales</taxon>
        <taxon>Marasmiineae</taxon>
        <taxon>Mycenaceae</taxon>
        <taxon>Mycena</taxon>
    </lineage>
</organism>
<dbReference type="AlphaFoldDB" id="A0AAD6YNF0"/>
<keyword evidence="1" id="KW-0812">Transmembrane</keyword>
<feature type="transmembrane region" description="Helical" evidence="1">
    <location>
        <begin position="275"/>
        <end position="298"/>
    </location>
</feature>
<dbReference type="Proteomes" id="UP001219525">
    <property type="component" value="Unassembled WGS sequence"/>
</dbReference>
<keyword evidence="3" id="KW-1185">Reference proteome</keyword>
<feature type="transmembrane region" description="Helical" evidence="1">
    <location>
        <begin position="366"/>
        <end position="385"/>
    </location>
</feature>
<accession>A0AAD6YNF0</accession>
<feature type="transmembrane region" description="Helical" evidence="1">
    <location>
        <begin position="252"/>
        <end position="269"/>
    </location>
</feature>
<evidence type="ECO:0000313" key="2">
    <source>
        <dbReference type="EMBL" id="KAJ7224501.1"/>
    </source>
</evidence>
<evidence type="ECO:0000256" key="1">
    <source>
        <dbReference type="SAM" id="Phobius"/>
    </source>
</evidence>
<feature type="transmembrane region" description="Helical" evidence="1">
    <location>
        <begin position="459"/>
        <end position="479"/>
    </location>
</feature>
<comment type="caution">
    <text evidence="2">The sequence shown here is derived from an EMBL/GenBank/DDBJ whole genome shotgun (WGS) entry which is preliminary data.</text>
</comment>
<name>A0AAD6YNF0_9AGAR</name>
<gene>
    <name evidence="2" type="ORF">GGX14DRAFT_425987</name>
</gene>
<feature type="transmembrane region" description="Helical" evidence="1">
    <location>
        <begin position="310"/>
        <end position="330"/>
    </location>
</feature>
<reference evidence="2" key="1">
    <citation type="submission" date="2023-03" db="EMBL/GenBank/DDBJ databases">
        <title>Massive genome expansion in bonnet fungi (Mycena s.s.) driven by repeated elements and novel gene families across ecological guilds.</title>
        <authorList>
            <consortium name="Lawrence Berkeley National Laboratory"/>
            <person name="Harder C.B."/>
            <person name="Miyauchi S."/>
            <person name="Viragh M."/>
            <person name="Kuo A."/>
            <person name="Thoen E."/>
            <person name="Andreopoulos B."/>
            <person name="Lu D."/>
            <person name="Skrede I."/>
            <person name="Drula E."/>
            <person name="Henrissat B."/>
            <person name="Morin E."/>
            <person name="Kohler A."/>
            <person name="Barry K."/>
            <person name="LaButti K."/>
            <person name="Morin E."/>
            <person name="Salamov A."/>
            <person name="Lipzen A."/>
            <person name="Mereny Z."/>
            <person name="Hegedus B."/>
            <person name="Baldrian P."/>
            <person name="Stursova M."/>
            <person name="Weitz H."/>
            <person name="Taylor A."/>
            <person name="Grigoriev I.V."/>
            <person name="Nagy L.G."/>
            <person name="Martin F."/>
            <person name="Kauserud H."/>
        </authorList>
    </citation>
    <scope>NUCLEOTIDE SEQUENCE</scope>
    <source>
        <strain evidence="2">9144</strain>
    </source>
</reference>
<proteinExistence type="predicted"/>
<feature type="transmembrane region" description="Helical" evidence="1">
    <location>
        <begin position="431"/>
        <end position="452"/>
    </location>
</feature>
<keyword evidence="1" id="KW-0472">Membrane</keyword>
<protein>
    <submittedName>
        <fullName evidence="2">Uncharacterized protein</fullName>
    </submittedName>
</protein>
<keyword evidence="1" id="KW-1133">Transmembrane helix</keyword>
<dbReference type="EMBL" id="JARJCW010000005">
    <property type="protein sequence ID" value="KAJ7224501.1"/>
    <property type="molecule type" value="Genomic_DNA"/>
</dbReference>